<reference evidence="1" key="1">
    <citation type="submission" date="2018-05" db="EMBL/GenBank/DDBJ databases">
        <title>Draft genome of Mucuna pruriens seed.</title>
        <authorList>
            <person name="Nnadi N.E."/>
            <person name="Vos R."/>
            <person name="Hasami M.H."/>
            <person name="Devisetty U.K."/>
            <person name="Aguiy J.C."/>
        </authorList>
    </citation>
    <scope>NUCLEOTIDE SEQUENCE [LARGE SCALE GENOMIC DNA]</scope>
    <source>
        <strain evidence="1">JCA_2017</strain>
    </source>
</reference>
<comment type="caution">
    <text evidence="1">The sequence shown here is derived from an EMBL/GenBank/DDBJ whole genome shotgun (WGS) entry which is preliminary data.</text>
</comment>
<evidence type="ECO:0008006" key="3">
    <source>
        <dbReference type="Google" id="ProtNLM"/>
    </source>
</evidence>
<sequence>MELYEYGKGSHGRDKGIQGSWNQVLAGKDMAGIMTLASLEDSFILKQPNPNISDVVQQLGQYWLYYMFSNLRIQFSQPASIYCDNNSVICLSHSSNLSQENEAY</sequence>
<name>A0A371G275_MUCPR</name>
<keyword evidence="2" id="KW-1185">Reference proteome</keyword>
<dbReference type="EMBL" id="QJKJ01006984">
    <property type="protein sequence ID" value="RDX84660.1"/>
    <property type="molecule type" value="Genomic_DNA"/>
</dbReference>
<organism evidence="1 2">
    <name type="scientific">Mucuna pruriens</name>
    <name type="common">Velvet bean</name>
    <name type="synonym">Dolichos pruriens</name>
    <dbReference type="NCBI Taxonomy" id="157652"/>
    <lineage>
        <taxon>Eukaryota</taxon>
        <taxon>Viridiplantae</taxon>
        <taxon>Streptophyta</taxon>
        <taxon>Embryophyta</taxon>
        <taxon>Tracheophyta</taxon>
        <taxon>Spermatophyta</taxon>
        <taxon>Magnoliopsida</taxon>
        <taxon>eudicotyledons</taxon>
        <taxon>Gunneridae</taxon>
        <taxon>Pentapetalae</taxon>
        <taxon>rosids</taxon>
        <taxon>fabids</taxon>
        <taxon>Fabales</taxon>
        <taxon>Fabaceae</taxon>
        <taxon>Papilionoideae</taxon>
        <taxon>50 kb inversion clade</taxon>
        <taxon>NPAAA clade</taxon>
        <taxon>indigoferoid/millettioid clade</taxon>
        <taxon>Phaseoleae</taxon>
        <taxon>Mucuna</taxon>
    </lineage>
</organism>
<dbReference type="AlphaFoldDB" id="A0A371G275"/>
<accession>A0A371G275</accession>
<evidence type="ECO:0000313" key="1">
    <source>
        <dbReference type="EMBL" id="RDX84660.1"/>
    </source>
</evidence>
<feature type="non-terminal residue" evidence="1">
    <location>
        <position position="1"/>
    </location>
</feature>
<evidence type="ECO:0000313" key="2">
    <source>
        <dbReference type="Proteomes" id="UP000257109"/>
    </source>
</evidence>
<proteinExistence type="predicted"/>
<protein>
    <recommendedName>
        <fullName evidence="3">Copia protein</fullName>
    </recommendedName>
</protein>
<gene>
    <name evidence="1" type="ORF">CR513_34260</name>
</gene>
<dbReference type="Proteomes" id="UP000257109">
    <property type="component" value="Unassembled WGS sequence"/>
</dbReference>